<proteinExistence type="predicted"/>
<feature type="domain" description="DUF6531" evidence="3">
    <location>
        <begin position="142"/>
        <end position="197"/>
    </location>
</feature>
<keyword evidence="2" id="KW-0732">Signal</keyword>
<protein>
    <recommendedName>
        <fullName evidence="7">RHS repeat protein</fullName>
    </recommendedName>
</protein>
<evidence type="ECO:0000259" key="3">
    <source>
        <dbReference type="Pfam" id="PF20148"/>
    </source>
</evidence>
<evidence type="ECO:0000259" key="4">
    <source>
        <dbReference type="Pfam" id="PF25023"/>
    </source>
</evidence>
<dbReference type="NCBIfam" id="TIGR03696">
    <property type="entry name" value="Rhs_assc_core"/>
    <property type="match status" value="1"/>
</dbReference>
<dbReference type="NCBIfam" id="TIGR01643">
    <property type="entry name" value="YD_repeat_2x"/>
    <property type="match status" value="5"/>
</dbReference>
<dbReference type="EMBL" id="VUYU01000004">
    <property type="protein sequence ID" value="NHZ33397.1"/>
    <property type="molecule type" value="Genomic_DNA"/>
</dbReference>
<dbReference type="Gene3D" id="2.180.10.10">
    <property type="entry name" value="RHS repeat-associated core"/>
    <property type="match status" value="3"/>
</dbReference>
<dbReference type="Gene3D" id="3.90.930.1">
    <property type="match status" value="1"/>
</dbReference>
<comment type="caution">
    <text evidence="5">The sequence shown here is derived from an EMBL/GenBank/DDBJ whole genome shotgun (WGS) entry which is preliminary data.</text>
</comment>
<keyword evidence="6" id="KW-1185">Reference proteome</keyword>
<organism evidence="5 6">
    <name type="scientific">Massilia rubra</name>
    <dbReference type="NCBI Taxonomy" id="2607910"/>
    <lineage>
        <taxon>Bacteria</taxon>
        <taxon>Pseudomonadati</taxon>
        <taxon>Pseudomonadota</taxon>
        <taxon>Betaproteobacteria</taxon>
        <taxon>Burkholderiales</taxon>
        <taxon>Oxalobacteraceae</taxon>
        <taxon>Telluria group</taxon>
        <taxon>Massilia</taxon>
    </lineage>
</organism>
<dbReference type="Pfam" id="PF05593">
    <property type="entry name" value="RHS_repeat"/>
    <property type="match status" value="4"/>
</dbReference>
<dbReference type="InterPro" id="IPR022385">
    <property type="entry name" value="Rhs_assc_core"/>
</dbReference>
<dbReference type="Pfam" id="PF20148">
    <property type="entry name" value="DUF6531"/>
    <property type="match status" value="1"/>
</dbReference>
<dbReference type="InterPro" id="IPR050708">
    <property type="entry name" value="T6SS_VgrG/RHS"/>
</dbReference>
<evidence type="ECO:0000313" key="6">
    <source>
        <dbReference type="Proteomes" id="UP000785613"/>
    </source>
</evidence>
<feature type="domain" description="Teneurin-like YD-shell" evidence="4">
    <location>
        <begin position="1070"/>
        <end position="1342"/>
    </location>
</feature>
<reference evidence="5 6" key="1">
    <citation type="submission" date="2019-09" db="EMBL/GenBank/DDBJ databases">
        <title>Taxonomy of Antarctic Massilia spp.: description of Massilia rubra sp. nov., Massilia aquatica sp. nov., Massilia mucilaginosa sp. nov., Massilia frigida sp. nov. isolated from streams, lakes and regoliths.</title>
        <authorList>
            <person name="Holochova P."/>
            <person name="Sedlacek I."/>
            <person name="Kralova S."/>
            <person name="Maslanova I."/>
            <person name="Busse H.-J."/>
            <person name="Stankova E."/>
            <person name="Vrbovska V."/>
            <person name="Kovarovic V."/>
            <person name="Bartak M."/>
            <person name="Svec P."/>
            <person name="Pantucek R."/>
        </authorList>
    </citation>
    <scope>NUCLEOTIDE SEQUENCE [LARGE SCALE GENOMIC DNA]</scope>
    <source>
        <strain evidence="5 6">CCM 8692</strain>
    </source>
</reference>
<dbReference type="PANTHER" id="PTHR32305">
    <property type="match status" value="1"/>
</dbReference>
<evidence type="ECO:0000313" key="5">
    <source>
        <dbReference type="EMBL" id="NHZ33397.1"/>
    </source>
</evidence>
<keyword evidence="1" id="KW-0677">Repeat</keyword>
<dbReference type="InterPro" id="IPR031325">
    <property type="entry name" value="RHS_repeat"/>
</dbReference>
<evidence type="ECO:0008006" key="7">
    <source>
        <dbReference type="Google" id="ProtNLM"/>
    </source>
</evidence>
<gene>
    <name evidence="5" type="ORF">F0185_07305</name>
</gene>
<name>A0ABX0LNC0_9BURK</name>
<dbReference type="Proteomes" id="UP000785613">
    <property type="component" value="Unassembled WGS sequence"/>
</dbReference>
<dbReference type="InterPro" id="IPR056823">
    <property type="entry name" value="TEN-like_YD-shell"/>
</dbReference>
<dbReference type="InterPro" id="IPR006530">
    <property type="entry name" value="YD"/>
</dbReference>
<dbReference type="Pfam" id="PF25023">
    <property type="entry name" value="TEN_YD-shell"/>
    <property type="match status" value="1"/>
</dbReference>
<accession>A0ABX0LNC0</accession>
<feature type="chain" id="PRO_5045696305" description="RHS repeat protein" evidence="2">
    <location>
        <begin position="33"/>
        <end position="1533"/>
    </location>
</feature>
<sequence>MTMPNASPFPSLIQLVRSALMLLPLVHGTARAESALPEGTLGWTVYKLSSWMSPTEYASDPLTACQKGAMNHLKEKLVSMQPYTGRRNYFKCYYRLVPNGGVMWLGDTVLNCKYGYGTYGQGFCRKIRQAKPEPLKCGEAAGNPVQFASGSKVQSETDLDGGGNEALQVRRTYRSMRNSGIGQSAGVGWSFSFERAFDAPVSLMGRSSVVGALGDGSYFEFRRQDDRTYKSSFDKSTVLEVQGPDDSVWFLTTRDGTVERYLRDGDEFRLSSVHSRSGMATHYTYDAKNKLSKIVDTSGRSLAIAWEGDVIVSIASATGSVRYEYEQTVVGDYPPIEGMARLIGVHYLDRSGMEMSSRAYHYEDAKDRFLLTGITDEHGKRFATYAYDADVRAVLSEHAGGAQRYTFAYPTPEKRIVTDALGSSRNITVAYDFFNGKSKITAESQPAGAGCAASAKATTYTDNGDVESRTDFNGNKTCFISDPIRGTELARTTGLAKDATCLARIDSPTPAGARKTSTRWHPDWPLATSIASPGRMDTKIYNGQRDAAGKLVECAGGAVLPNGKPIVVICRASVQATNDNNGALGFAAVGTGPVQEWRYTYNPNGQLLTSTGPADANGKTESTSMTYYSDTTASHSPGDLASVRNSVSEVTSYLEYSEDGLPTKIQRPTGQIVGLEYGPRQRLVSSTVLATSGQAETTRYEYDIAGQLIRTTAPDGSALEYTYDDAHRMTGLRDRAGNSISFTLDAMGNTVRQEVKDPNGKLVAQTTRAFDALSRLQREQRSAKDPGARFEYDAAGNLTSSTDPLGRVSKGTYDTFNRLIQQALPAADATGKPATIDYAYTPQDQLASVLDPRRLQTRYLFNGLGQQTTLISPDTGTTSTQFDGAGNVISNVDAAGRKTAYRYDAAGRVTGIGASTFEYGAVGTPAAGRVTAMTDEAGKTVYAYDGMGRLIRTEQTSGPAARRFVTSYTYGSEGSALGHATTMTYPSGNRIDVTYDTNGKPSSLGLTRPNVARVTILSQISYQPFGAVRAWLWGNHSAGSPNKYEREFDLENRLVSYPLGHPAAGGALRTLNYDAAGRIVSSTHKGGTPGKLDQRYYYDGRDRLVGFDSVIGGQSFEYDANGNRTRLKIGPNSYLNMIDPGSNRLTSTSGPVPAKRNTYDATGNLISDGTIRYVYGTNGRLSSATGTGGVAVQHRYNGLGQRAIKSDAAGASTYFIYNEAGQMVGEYDSAGTPIQETIYFEGTPVAVIKPRTAGAGESAYYVYADHLMTPRVITRASDNKIVWRWDGANPFGEDSPDENPNRLGNFTYNPRFPGQYYDRETNLHYNYYRDYDPQTGRYIQSDPIGLKGGINTYGYVGGNPLTFVDPFGLDSACMAACRAVGGGIGGAAGYYGGGLAGGTVGGLLGGAAGSVVPGGGTVIGGTAGASVGAVIGSRAGLAGGMFAGTAIGKAVGNMVCSSSKGDSPSKEECDAQWEKARQTCRNLIIEEMQQRAGRRKKRSVTGVTGGYTNVEICASGLVSEECGGNKVDYSVRK</sequence>
<evidence type="ECO:0000256" key="1">
    <source>
        <dbReference type="ARBA" id="ARBA00022737"/>
    </source>
</evidence>
<dbReference type="PANTHER" id="PTHR32305:SF15">
    <property type="entry name" value="PROTEIN RHSA-RELATED"/>
    <property type="match status" value="1"/>
</dbReference>
<evidence type="ECO:0000256" key="2">
    <source>
        <dbReference type="SAM" id="SignalP"/>
    </source>
</evidence>
<dbReference type="InterPro" id="IPR045351">
    <property type="entry name" value="DUF6531"/>
</dbReference>
<dbReference type="RefSeq" id="WP_167223017.1">
    <property type="nucleotide sequence ID" value="NZ_VUYU01000004.1"/>
</dbReference>
<feature type="signal peptide" evidence="2">
    <location>
        <begin position="1"/>
        <end position="32"/>
    </location>
</feature>